<protein>
    <submittedName>
        <fullName evidence="7">Membrane protein involved in the export of O-antigen and teichoic acid</fullName>
    </submittedName>
</protein>
<feature type="transmembrane region" description="Helical" evidence="6">
    <location>
        <begin position="434"/>
        <end position="457"/>
    </location>
</feature>
<dbReference type="InterPro" id="IPR050833">
    <property type="entry name" value="Poly_Biosynth_Transport"/>
</dbReference>
<dbReference type="GO" id="GO:0005886">
    <property type="term" value="C:plasma membrane"/>
    <property type="evidence" value="ECO:0007669"/>
    <property type="project" value="UniProtKB-SubCell"/>
</dbReference>
<feature type="transmembrane region" description="Helical" evidence="6">
    <location>
        <begin position="289"/>
        <end position="309"/>
    </location>
</feature>
<comment type="subcellular location">
    <subcellularLocation>
        <location evidence="1">Cell membrane</location>
        <topology evidence="1">Multi-pass membrane protein</topology>
    </subcellularLocation>
</comment>
<feature type="transmembrane region" description="Helical" evidence="6">
    <location>
        <begin position="409"/>
        <end position="428"/>
    </location>
</feature>
<evidence type="ECO:0000256" key="1">
    <source>
        <dbReference type="ARBA" id="ARBA00004651"/>
    </source>
</evidence>
<evidence type="ECO:0000313" key="7">
    <source>
        <dbReference type="EMBL" id="SDN28325.1"/>
    </source>
</evidence>
<accession>A0A1H0A4D9</accession>
<evidence type="ECO:0000256" key="2">
    <source>
        <dbReference type="ARBA" id="ARBA00022475"/>
    </source>
</evidence>
<evidence type="ECO:0000256" key="3">
    <source>
        <dbReference type="ARBA" id="ARBA00022692"/>
    </source>
</evidence>
<evidence type="ECO:0000256" key="5">
    <source>
        <dbReference type="ARBA" id="ARBA00023136"/>
    </source>
</evidence>
<dbReference type="PANTHER" id="PTHR30250">
    <property type="entry name" value="PST FAMILY PREDICTED COLANIC ACID TRANSPORTER"/>
    <property type="match status" value="1"/>
</dbReference>
<evidence type="ECO:0000256" key="4">
    <source>
        <dbReference type="ARBA" id="ARBA00022989"/>
    </source>
</evidence>
<feature type="transmembrane region" description="Helical" evidence="6">
    <location>
        <begin position="83"/>
        <end position="101"/>
    </location>
</feature>
<name>A0A1H0A4D9_9FIRM</name>
<keyword evidence="2" id="KW-1003">Cell membrane</keyword>
<sequence length="467" mass="52836">MNQYKKLLSNTLIFAIGQLGTKILMFLLMPITTHILAPEEMSTARLVSNTANFIIPITAVCIGEAVIRFALESKTHKSDVFSAGILTVLAGFAVFLMFYPLMDLLPFTKGYTVLLYLYVLASSLNGVCAQFVRAKGYVRLYAFDGVLNTLMYFVFTLLGLIVFKLGIVGYVLSTILADFLSAVFLIWIAELWRYFKIKKLDKQLWKSMLLYSLPLIPNTVFFWIISLSDQYFVTGIVGSAINGLYTTSYTIPNLLVVVSTFFMQAWQLSAFTETDERVRARFYTTVFDAYQSLLFVAGSALILLIQPITRILVSKNFFDSWIYVPYLIVAIVFNCFGSFFASIYMAEKRNVMTMITTFSGAALNVVLNIILIPKFGANGASFATFASYFVVFVFRCIHSRKYLKVDVSWARLIISTTILILQAVIIILQIKYWIVFEIALTVIVLLVNAKTLITALFKLFERRKHTA</sequence>
<evidence type="ECO:0000313" key="8">
    <source>
        <dbReference type="Proteomes" id="UP000199182"/>
    </source>
</evidence>
<dbReference type="EMBL" id="FNID01000015">
    <property type="protein sequence ID" value="SDN28325.1"/>
    <property type="molecule type" value="Genomic_DNA"/>
</dbReference>
<reference evidence="7 8" key="1">
    <citation type="submission" date="2016-10" db="EMBL/GenBank/DDBJ databases">
        <authorList>
            <person name="de Groot N.N."/>
        </authorList>
    </citation>
    <scope>NUCLEOTIDE SEQUENCE [LARGE SCALE GENOMIC DNA]</scope>
    <source>
        <strain evidence="7 8">CGMCC 1.5012</strain>
    </source>
</reference>
<feature type="transmembrane region" description="Helical" evidence="6">
    <location>
        <begin position="140"/>
        <end position="161"/>
    </location>
</feature>
<dbReference type="AlphaFoldDB" id="A0A1H0A4D9"/>
<dbReference type="Pfam" id="PF01943">
    <property type="entry name" value="Polysacc_synt"/>
    <property type="match status" value="1"/>
</dbReference>
<keyword evidence="5 6" id="KW-0472">Membrane</keyword>
<gene>
    <name evidence="7" type="ORF">SAMN05192585_11525</name>
</gene>
<feature type="transmembrane region" description="Helical" evidence="6">
    <location>
        <begin position="209"/>
        <end position="228"/>
    </location>
</feature>
<dbReference type="Proteomes" id="UP000199182">
    <property type="component" value="Unassembled WGS sequence"/>
</dbReference>
<dbReference type="InterPro" id="IPR002797">
    <property type="entry name" value="Polysacc_synth"/>
</dbReference>
<feature type="transmembrane region" description="Helical" evidence="6">
    <location>
        <begin position="379"/>
        <end position="397"/>
    </location>
</feature>
<feature type="transmembrane region" description="Helical" evidence="6">
    <location>
        <begin position="51"/>
        <end position="71"/>
    </location>
</feature>
<dbReference type="RefSeq" id="WP_092639934.1">
    <property type="nucleotide sequence ID" value="NZ_FNID01000015.1"/>
</dbReference>
<feature type="transmembrane region" description="Helical" evidence="6">
    <location>
        <begin position="12"/>
        <end position="31"/>
    </location>
</feature>
<organism evidence="7 8">
    <name type="scientific">Acetanaerobacterium elongatum</name>
    <dbReference type="NCBI Taxonomy" id="258515"/>
    <lineage>
        <taxon>Bacteria</taxon>
        <taxon>Bacillati</taxon>
        <taxon>Bacillota</taxon>
        <taxon>Clostridia</taxon>
        <taxon>Eubacteriales</taxon>
        <taxon>Oscillospiraceae</taxon>
        <taxon>Acetanaerobacterium</taxon>
    </lineage>
</organism>
<dbReference type="OrthoDB" id="3249502at2"/>
<dbReference type="STRING" id="258515.SAMN05192585_11525"/>
<keyword evidence="3 6" id="KW-0812">Transmembrane</keyword>
<feature type="transmembrane region" description="Helical" evidence="6">
    <location>
        <begin position="321"/>
        <end position="344"/>
    </location>
</feature>
<evidence type="ECO:0000256" key="6">
    <source>
        <dbReference type="SAM" id="Phobius"/>
    </source>
</evidence>
<keyword evidence="4 6" id="KW-1133">Transmembrane helix</keyword>
<keyword evidence="8" id="KW-1185">Reference proteome</keyword>
<feature type="transmembrane region" description="Helical" evidence="6">
    <location>
        <begin position="113"/>
        <end position="133"/>
    </location>
</feature>
<dbReference type="PANTHER" id="PTHR30250:SF11">
    <property type="entry name" value="O-ANTIGEN TRANSPORTER-RELATED"/>
    <property type="match status" value="1"/>
</dbReference>
<feature type="transmembrane region" description="Helical" evidence="6">
    <location>
        <begin position="351"/>
        <end position="373"/>
    </location>
</feature>
<feature type="transmembrane region" description="Helical" evidence="6">
    <location>
        <begin position="167"/>
        <end position="188"/>
    </location>
</feature>
<proteinExistence type="predicted"/>